<dbReference type="Proteomes" id="UP000094580">
    <property type="component" value="Unassembled WGS sequence"/>
</dbReference>
<evidence type="ECO:0000259" key="1">
    <source>
        <dbReference type="Pfam" id="PF12867"/>
    </source>
</evidence>
<accession>A0ABX2ZXB3</accession>
<evidence type="ECO:0000313" key="2">
    <source>
        <dbReference type="EMBL" id="ODG91698.1"/>
    </source>
</evidence>
<proteinExistence type="predicted"/>
<keyword evidence="3" id="KW-1185">Reference proteome</keyword>
<protein>
    <recommendedName>
        <fullName evidence="1">DinB-like domain-containing protein</fullName>
    </recommendedName>
</protein>
<dbReference type="SUPFAM" id="SSF109854">
    <property type="entry name" value="DinB/YfiT-like putative metalloenzymes"/>
    <property type="match status" value="1"/>
</dbReference>
<dbReference type="InterPro" id="IPR024775">
    <property type="entry name" value="DinB-like"/>
</dbReference>
<name>A0ABX2ZXB3_9BACI</name>
<dbReference type="RefSeq" id="WP_069033913.1">
    <property type="nucleotide sequence ID" value="NZ_MDKC01000015.1"/>
</dbReference>
<dbReference type="InterPro" id="IPR034660">
    <property type="entry name" value="DinB/YfiT-like"/>
</dbReference>
<evidence type="ECO:0000313" key="3">
    <source>
        <dbReference type="Proteomes" id="UP000094580"/>
    </source>
</evidence>
<dbReference type="EMBL" id="MDKC01000015">
    <property type="protein sequence ID" value="ODG91698.1"/>
    <property type="molecule type" value="Genomic_DNA"/>
</dbReference>
<dbReference type="Pfam" id="PF12867">
    <property type="entry name" value="DinB_2"/>
    <property type="match status" value="1"/>
</dbReference>
<reference evidence="2 3" key="1">
    <citation type="submission" date="2016-07" db="EMBL/GenBank/DDBJ databases">
        <authorList>
            <person name="Townsley L."/>
            <person name="Shank E.A."/>
        </authorList>
    </citation>
    <scope>NUCLEOTIDE SEQUENCE [LARGE SCALE GENOMIC DNA]</scope>
    <source>
        <strain evidence="2 3">CH01</strain>
    </source>
</reference>
<feature type="domain" description="DinB-like" evidence="1">
    <location>
        <begin position="8"/>
        <end position="146"/>
    </location>
</feature>
<sequence length="155" mass="17485">MADAIFEQLRFTRVYTLKVLSSVSKESVDVIPAGFNNNILWNAGHVLGAYEQLLYANTGDAGQLSKEFIDFFKGGTKPGDWQAEPPSYEEIVTLLEQQVEQVISTYEGRLDEIILKEMKLGSFEIKTVRDMISFNIFHEGLHAGLINGLKRSLRQ</sequence>
<comment type="caution">
    <text evidence="2">The sequence shown here is derived from an EMBL/GenBank/DDBJ whole genome shotgun (WGS) entry which is preliminary data.</text>
</comment>
<gene>
    <name evidence="2" type="ORF">BED47_22055</name>
</gene>
<organism evidence="2 3">
    <name type="scientific">Gottfriedia luciferensis</name>
    <dbReference type="NCBI Taxonomy" id="178774"/>
    <lineage>
        <taxon>Bacteria</taxon>
        <taxon>Bacillati</taxon>
        <taxon>Bacillota</taxon>
        <taxon>Bacilli</taxon>
        <taxon>Bacillales</taxon>
        <taxon>Bacillaceae</taxon>
        <taxon>Gottfriedia</taxon>
    </lineage>
</organism>
<dbReference type="Gene3D" id="1.20.120.450">
    <property type="entry name" value="dinb family like domain"/>
    <property type="match status" value="1"/>
</dbReference>